<comment type="caution">
    <text evidence="2">The sequence shown here is derived from an EMBL/GenBank/DDBJ whole genome shotgun (WGS) entry which is preliminary data.</text>
</comment>
<evidence type="ECO:0000313" key="3">
    <source>
        <dbReference type="Proteomes" id="UP001552427"/>
    </source>
</evidence>
<proteinExistence type="predicted"/>
<accession>A0ABV3HD72</accession>
<dbReference type="Proteomes" id="UP001552427">
    <property type="component" value="Unassembled WGS sequence"/>
</dbReference>
<organism evidence="2 3">
    <name type="scientific">Nonomuraea bangladeshensis</name>
    <dbReference type="NCBI Taxonomy" id="404385"/>
    <lineage>
        <taxon>Bacteria</taxon>
        <taxon>Bacillati</taxon>
        <taxon>Actinomycetota</taxon>
        <taxon>Actinomycetes</taxon>
        <taxon>Streptosporangiales</taxon>
        <taxon>Streptosporangiaceae</taxon>
        <taxon>Nonomuraea</taxon>
    </lineage>
</organism>
<name>A0ABV3HD72_9ACTN</name>
<evidence type="ECO:0000256" key="1">
    <source>
        <dbReference type="SAM" id="MobiDB-lite"/>
    </source>
</evidence>
<protein>
    <submittedName>
        <fullName evidence="2">Uncharacterized protein</fullName>
    </submittedName>
</protein>
<sequence length="168" mass="18611">MVDVALVVHVVGLGVDHHAFGQFAAEYQHLVERARALRIEVGDLQPLGDVVGQALARRDEQRPARMQRMIAIRAQEQVLAVKDLFVVHGANRLGVDDPCRRHLEIVRVPDGRQRDVDRLGGHDILPRWTCVTYAPRHDARIGAAPRLARSLPSSPRPRAGCRDVGGLP</sequence>
<dbReference type="EMBL" id="JBFARM010000011">
    <property type="protein sequence ID" value="MEV4290490.1"/>
    <property type="molecule type" value="Genomic_DNA"/>
</dbReference>
<dbReference type="RefSeq" id="WP_364457490.1">
    <property type="nucleotide sequence ID" value="NZ_JBFARM010000011.1"/>
</dbReference>
<reference evidence="2 3" key="1">
    <citation type="submission" date="2024-06" db="EMBL/GenBank/DDBJ databases">
        <title>The Natural Products Discovery Center: Release of the First 8490 Sequenced Strains for Exploring Actinobacteria Biosynthetic Diversity.</title>
        <authorList>
            <person name="Kalkreuter E."/>
            <person name="Kautsar S.A."/>
            <person name="Yang D."/>
            <person name="Bader C.D."/>
            <person name="Teijaro C.N."/>
            <person name="Fluegel L."/>
            <person name="Davis C.M."/>
            <person name="Simpson J.R."/>
            <person name="Lauterbach L."/>
            <person name="Steele A.D."/>
            <person name="Gui C."/>
            <person name="Meng S."/>
            <person name="Li G."/>
            <person name="Viehrig K."/>
            <person name="Ye F."/>
            <person name="Su P."/>
            <person name="Kiefer A.F."/>
            <person name="Nichols A."/>
            <person name="Cepeda A.J."/>
            <person name="Yan W."/>
            <person name="Fan B."/>
            <person name="Jiang Y."/>
            <person name="Adhikari A."/>
            <person name="Zheng C.-J."/>
            <person name="Schuster L."/>
            <person name="Cowan T.M."/>
            <person name="Smanski M.J."/>
            <person name="Chevrette M.G."/>
            <person name="De Carvalho L.P.S."/>
            <person name="Shen B."/>
        </authorList>
    </citation>
    <scope>NUCLEOTIDE SEQUENCE [LARGE SCALE GENOMIC DNA]</scope>
    <source>
        <strain evidence="2 3">NPDC049574</strain>
    </source>
</reference>
<gene>
    <name evidence="2" type="ORF">AB0K40_33710</name>
</gene>
<keyword evidence="3" id="KW-1185">Reference proteome</keyword>
<evidence type="ECO:0000313" key="2">
    <source>
        <dbReference type="EMBL" id="MEV4290490.1"/>
    </source>
</evidence>
<feature type="region of interest" description="Disordered" evidence="1">
    <location>
        <begin position="148"/>
        <end position="168"/>
    </location>
</feature>